<name>A0A7S3I6P3_9SPIT</name>
<dbReference type="AlphaFoldDB" id="A0A7S3I6P3"/>
<sequence length="131" mass="15614">MPNVHFKIKLLHEEMGYPSTELEFLEKGVKAVIKCREILKWTYAYSFYNGEAMAENRKLLFQQWQSDLEKFCDHLHGLCEKELDAFCDSENTDRSPFYHFRGELVHYTDHTLHFCDNLTTGLKEWEESVEI</sequence>
<gene>
    <name evidence="1" type="ORF">FEHR0123_LOCUS9479</name>
</gene>
<dbReference type="EMBL" id="HBIE01031349">
    <property type="protein sequence ID" value="CAE0314553.1"/>
    <property type="molecule type" value="Transcribed_RNA"/>
</dbReference>
<reference evidence="1" key="1">
    <citation type="submission" date="2021-01" db="EMBL/GenBank/DDBJ databases">
        <authorList>
            <person name="Corre E."/>
            <person name="Pelletier E."/>
            <person name="Niang G."/>
            <person name="Scheremetjew M."/>
            <person name="Finn R."/>
            <person name="Kale V."/>
            <person name="Holt S."/>
            <person name="Cochrane G."/>
            <person name="Meng A."/>
            <person name="Brown T."/>
            <person name="Cohen L."/>
        </authorList>
    </citation>
    <scope>NUCLEOTIDE SEQUENCE</scope>
    <source>
        <strain evidence="1">Fehren 1</strain>
    </source>
</reference>
<protein>
    <submittedName>
        <fullName evidence="1">Uncharacterized protein</fullName>
    </submittedName>
</protein>
<evidence type="ECO:0000313" key="1">
    <source>
        <dbReference type="EMBL" id="CAE0314553.1"/>
    </source>
</evidence>
<proteinExistence type="predicted"/>
<dbReference type="Gene3D" id="1.20.120.1750">
    <property type="match status" value="1"/>
</dbReference>
<accession>A0A7S3I6P3</accession>
<organism evidence="1">
    <name type="scientific">Favella ehrenbergii</name>
    <dbReference type="NCBI Taxonomy" id="182087"/>
    <lineage>
        <taxon>Eukaryota</taxon>
        <taxon>Sar</taxon>
        <taxon>Alveolata</taxon>
        <taxon>Ciliophora</taxon>
        <taxon>Intramacronucleata</taxon>
        <taxon>Spirotrichea</taxon>
        <taxon>Choreotrichia</taxon>
        <taxon>Tintinnida</taxon>
        <taxon>Xystonellidae</taxon>
        <taxon>Favella</taxon>
    </lineage>
</organism>